<evidence type="ECO:0000313" key="2">
    <source>
        <dbReference type="Proteomes" id="UP000178065"/>
    </source>
</evidence>
<comment type="caution">
    <text evidence="1">The sequence shown here is derived from an EMBL/GenBank/DDBJ whole genome shotgun (WGS) entry which is preliminary data.</text>
</comment>
<dbReference type="InterPro" id="IPR041164">
    <property type="entry name" value="LDcluster4"/>
</dbReference>
<accession>A0A1G2R100</accession>
<dbReference type="EMBL" id="MHTT01000011">
    <property type="protein sequence ID" value="OHA65761.1"/>
    <property type="molecule type" value="Genomic_DNA"/>
</dbReference>
<proteinExistence type="predicted"/>
<dbReference type="STRING" id="1802448.A2672_03310"/>
<evidence type="ECO:0000313" key="1">
    <source>
        <dbReference type="EMBL" id="OHA65761.1"/>
    </source>
</evidence>
<dbReference type="Proteomes" id="UP000178065">
    <property type="component" value="Unassembled WGS sequence"/>
</dbReference>
<dbReference type="AlphaFoldDB" id="A0A1G2R100"/>
<sequence>MKKLSKLTGKSEEFLLGKAEEVGRILASRGYEIWVNSDGGMVSGVAHAYKKAGGKKLLMLYPKKGEPWPNKHAKLYIQHADKLSKQPNWFWANYQVVTAPDICICVGLSSGTLSELAYIKWNRQFNRGRLKHLVVLQELVRGKKIPPEIEVELWDILLYCKRTGELSALLNTFSAG</sequence>
<name>A0A1G2R100_9BACT</name>
<organism evidence="1 2">
    <name type="scientific">Candidatus Wildermuthbacteria bacterium RIFCSPHIGHO2_01_FULL_49_22b</name>
    <dbReference type="NCBI Taxonomy" id="1802448"/>
    <lineage>
        <taxon>Bacteria</taxon>
        <taxon>Candidatus Wildermuthiibacteriota</taxon>
    </lineage>
</organism>
<gene>
    <name evidence="1" type="ORF">A2672_03310</name>
</gene>
<dbReference type="Gene3D" id="3.40.50.450">
    <property type="match status" value="1"/>
</dbReference>
<dbReference type="Pfam" id="PF18306">
    <property type="entry name" value="LDcluster4"/>
    <property type="match status" value="1"/>
</dbReference>
<protein>
    <submittedName>
        <fullName evidence="1">Uncharacterized protein</fullName>
    </submittedName>
</protein>
<reference evidence="1 2" key="1">
    <citation type="journal article" date="2016" name="Nat. Commun.">
        <title>Thousands of microbial genomes shed light on interconnected biogeochemical processes in an aquifer system.</title>
        <authorList>
            <person name="Anantharaman K."/>
            <person name="Brown C.T."/>
            <person name="Hug L.A."/>
            <person name="Sharon I."/>
            <person name="Castelle C.J."/>
            <person name="Probst A.J."/>
            <person name="Thomas B.C."/>
            <person name="Singh A."/>
            <person name="Wilkins M.J."/>
            <person name="Karaoz U."/>
            <person name="Brodie E.L."/>
            <person name="Williams K.H."/>
            <person name="Hubbard S.S."/>
            <person name="Banfield J.F."/>
        </authorList>
    </citation>
    <scope>NUCLEOTIDE SEQUENCE [LARGE SCALE GENOMIC DNA]</scope>
</reference>
<dbReference type="SUPFAM" id="SSF102405">
    <property type="entry name" value="MCP/YpsA-like"/>
    <property type="match status" value="1"/>
</dbReference>